<dbReference type="EMBL" id="FOFG01000006">
    <property type="protein sequence ID" value="SEQ61721.1"/>
    <property type="molecule type" value="Genomic_DNA"/>
</dbReference>
<feature type="transmembrane region" description="Helical" evidence="6">
    <location>
        <begin position="276"/>
        <end position="296"/>
    </location>
</feature>
<dbReference type="Gene3D" id="1.20.81.30">
    <property type="entry name" value="Type II secretion system (T2SS), domain F"/>
    <property type="match status" value="1"/>
</dbReference>
<feature type="transmembrane region" description="Helical" evidence="6">
    <location>
        <begin position="6"/>
        <end position="28"/>
    </location>
</feature>
<dbReference type="STRING" id="1855383.SAMN05216548_10642"/>
<gene>
    <name evidence="8" type="ORF">SAMN05216548_10642</name>
</gene>
<dbReference type="GO" id="GO:0005886">
    <property type="term" value="C:plasma membrane"/>
    <property type="evidence" value="ECO:0007669"/>
    <property type="project" value="UniProtKB-SubCell"/>
</dbReference>
<evidence type="ECO:0000256" key="1">
    <source>
        <dbReference type="ARBA" id="ARBA00004651"/>
    </source>
</evidence>
<dbReference type="PANTHER" id="PTHR35007">
    <property type="entry name" value="INTEGRAL MEMBRANE PROTEIN-RELATED"/>
    <property type="match status" value="1"/>
</dbReference>
<keyword evidence="4 6" id="KW-1133">Transmembrane helix</keyword>
<evidence type="ECO:0000256" key="5">
    <source>
        <dbReference type="ARBA" id="ARBA00023136"/>
    </source>
</evidence>
<accession>A0A1H9HH97</accession>
<dbReference type="RefSeq" id="WP_092496415.1">
    <property type="nucleotide sequence ID" value="NZ_FOFG01000006.1"/>
</dbReference>
<dbReference type="PANTHER" id="PTHR35007:SF1">
    <property type="entry name" value="PILUS ASSEMBLY PROTEIN"/>
    <property type="match status" value="1"/>
</dbReference>
<comment type="subcellular location">
    <subcellularLocation>
        <location evidence="1">Cell membrane</location>
        <topology evidence="1">Multi-pass membrane protein</topology>
    </subcellularLocation>
</comment>
<evidence type="ECO:0000259" key="7">
    <source>
        <dbReference type="Pfam" id="PF00482"/>
    </source>
</evidence>
<dbReference type="Pfam" id="PF00482">
    <property type="entry name" value="T2SSF"/>
    <property type="match status" value="1"/>
</dbReference>
<organism evidence="8 9">
    <name type="scientific">Faunimonas pinastri</name>
    <dbReference type="NCBI Taxonomy" id="1855383"/>
    <lineage>
        <taxon>Bacteria</taxon>
        <taxon>Pseudomonadati</taxon>
        <taxon>Pseudomonadota</taxon>
        <taxon>Alphaproteobacteria</taxon>
        <taxon>Hyphomicrobiales</taxon>
        <taxon>Afifellaceae</taxon>
        <taxon>Faunimonas</taxon>
    </lineage>
</organism>
<keyword evidence="5 6" id="KW-0472">Membrane</keyword>
<evidence type="ECO:0000256" key="3">
    <source>
        <dbReference type="ARBA" id="ARBA00022692"/>
    </source>
</evidence>
<reference evidence="8 9" key="1">
    <citation type="submission" date="2016-10" db="EMBL/GenBank/DDBJ databases">
        <authorList>
            <person name="de Groot N.N."/>
        </authorList>
    </citation>
    <scope>NUCLEOTIDE SEQUENCE [LARGE SCALE GENOMIC DNA]</scope>
    <source>
        <strain evidence="8 9">A52C2</strain>
    </source>
</reference>
<dbReference type="Proteomes" id="UP000199647">
    <property type="component" value="Unassembled WGS sequence"/>
</dbReference>
<keyword evidence="2" id="KW-1003">Cell membrane</keyword>
<feature type="transmembrane region" description="Helical" evidence="6">
    <location>
        <begin position="106"/>
        <end position="127"/>
    </location>
</feature>
<keyword evidence="9" id="KW-1185">Reference proteome</keyword>
<evidence type="ECO:0000313" key="9">
    <source>
        <dbReference type="Proteomes" id="UP000199647"/>
    </source>
</evidence>
<dbReference type="InterPro" id="IPR018076">
    <property type="entry name" value="T2SS_GspF_dom"/>
</dbReference>
<sequence>MMSPLLVSVALFMLVAFSIGGLLLVAVFPRLEAGKRTQGRMNSVAGVQNKASERVTGLTDDQRRRRSVEETIREIEETQRAKNRRHNKPTLVTRMRQGGLSWSRNAYFLFCAIAGIAGFIVGTLLIGLSLLPALGFAVALGLLVPHLYVGQRRKRRFKRFSNEFANAIDVIVRGIKAGLPLVDCLKVISTEAQEPVKSEFRQVVEDQTFGMPLSEAVARLPERVPVPEANFFAIVIAVQAKTGGSLSEALGNLSRVLRERKKMDGKIKAMSQEAKSSAAIIGSLPFVVGGLVGFVSPDYIKLLFTTSTGHMVMFGCAFWMFVGIMVMRKMINFDF</sequence>
<feature type="transmembrane region" description="Helical" evidence="6">
    <location>
        <begin position="133"/>
        <end position="150"/>
    </location>
</feature>
<keyword evidence="3 6" id="KW-0812">Transmembrane</keyword>
<evidence type="ECO:0000256" key="2">
    <source>
        <dbReference type="ARBA" id="ARBA00022475"/>
    </source>
</evidence>
<dbReference type="AlphaFoldDB" id="A0A1H9HH97"/>
<evidence type="ECO:0000313" key="8">
    <source>
        <dbReference type="EMBL" id="SEQ61721.1"/>
    </source>
</evidence>
<proteinExistence type="predicted"/>
<dbReference type="OrthoDB" id="9803381at2"/>
<evidence type="ECO:0000256" key="6">
    <source>
        <dbReference type="SAM" id="Phobius"/>
    </source>
</evidence>
<feature type="transmembrane region" description="Helical" evidence="6">
    <location>
        <begin position="308"/>
        <end position="327"/>
    </location>
</feature>
<evidence type="ECO:0000256" key="4">
    <source>
        <dbReference type="ARBA" id="ARBA00022989"/>
    </source>
</evidence>
<protein>
    <submittedName>
        <fullName evidence="8">Tight adherence protein B</fullName>
    </submittedName>
</protein>
<dbReference type="InterPro" id="IPR042094">
    <property type="entry name" value="T2SS_GspF_sf"/>
</dbReference>
<feature type="domain" description="Type II secretion system protein GspF" evidence="7">
    <location>
        <begin position="168"/>
        <end position="291"/>
    </location>
</feature>
<name>A0A1H9HH97_9HYPH</name>